<evidence type="ECO:0000256" key="4">
    <source>
        <dbReference type="ARBA" id="ARBA00023002"/>
    </source>
</evidence>
<dbReference type="HOGENOM" id="CLU_1525441_0_0_1"/>
<accession>K2T0M5</accession>
<dbReference type="GO" id="GO:0016705">
    <property type="term" value="F:oxidoreductase activity, acting on paired donors, with incorporation or reduction of molecular oxygen"/>
    <property type="evidence" value="ECO:0007669"/>
    <property type="project" value="InterPro"/>
</dbReference>
<name>K2T0M5_MACPH</name>
<dbReference type="InterPro" id="IPR036396">
    <property type="entry name" value="Cyt_P450_sf"/>
</dbReference>
<evidence type="ECO:0000313" key="7">
    <source>
        <dbReference type="Proteomes" id="UP000007129"/>
    </source>
</evidence>
<dbReference type="STRING" id="1126212.K2T0M5"/>
<evidence type="ECO:0000256" key="1">
    <source>
        <dbReference type="ARBA" id="ARBA00001971"/>
    </source>
</evidence>
<dbReference type="AlphaFoldDB" id="K2T0M5"/>
<dbReference type="EMBL" id="AHHD01000008">
    <property type="protein sequence ID" value="EKG22445.1"/>
    <property type="molecule type" value="Genomic_DNA"/>
</dbReference>
<evidence type="ECO:0000313" key="6">
    <source>
        <dbReference type="EMBL" id="EKG22445.1"/>
    </source>
</evidence>
<evidence type="ECO:0000256" key="5">
    <source>
        <dbReference type="ARBA" id="ARBA00023004"/>
    </source>
</evidence>
<dbReference type="InParanoid" id="K2T0M5"/>
<comment type="similarity">
    <text evidence="2">Belongs to the cytochrome P450 family.</text>
</comment>
<evidence type="ECO:0000256" key="2">
    <source>
        <dbReference type="ARBA" id="ARBA00010617"/>
    </source>
</evidence>
<dbReference type="VEuPathDB" id="FungiDB:MPH_00180"/>
<gene>
    <name evidence="6" type="ORF">MPH_00180</name>
</gene>
<dbReference type="Pfam" id="PF00067">
    <property type="entry name" value="p450"/>
    <property type="match status" value="1"/>
</dbReference>
<dbReference type="OrthoDB" id="1844152at2759"/>
<dbReference type="SUPFAM" id="SSF48264">
    <property type="entry name" value="Cytochrome P450"/>
    <property type="match status" value="1"/>
</dbReference>
<evidence type="ECO:0000256" key="3">
    <source>
        <dbReference type="ARBA" id="ARBA00022723"/>
    </source>
</evidence>
<keyword evidence="5" id="KW-0408">Iron</keyword>
<organism evidence="6 7">
    <name type="scientific">Macrophomina phaseolina (strain MS6)</name>
    <name type="common">Charcoal rot fungus</name>
    <dbReference type="NCBI Taxonomy" id="1126212"/>
    <lineage>
        <taxon>Eukaryota</taxon>
        <taxon>Fungi</taxon>
        <taxon>Dikarya</taxon>
        <taxon>Ascomycota</taxon>
        <taxon>Pezizomycotina</taxon>
        <taxon>Dothideomycetes</taxon>
        <taxon>Dothideomycetes incertae sedis</taxon>
        <taxon>Botryosphaeriales</taxon>
        <taxon>Botryosphaeriaceae</taxon>
        <taxon>Macrophomina</taxon>
    </lineage>
</organism>
<dbReference type="GO" id="GO:0005506">
    <property type="term" value="F:iron ion binding"/>
    <property type="evidence" value="ECO:0007669"/>
    <property type="project" value="InterPro"/>
</dbReference>
<dbReference type="Proteomes" id="UP000007129">
    <property type="component" value="Unassembled WGS sequence"/>
</dbReference>
<sequence>MISMAALHTTTATLTHILFNLAYHPECVRVLCEEFRTVLKDCGGLNKTAIAQLRKMDSFMKGSVRISPATLTVFRHLILKDVTLSDGTLFQKAISLKSASPSATMTPTSGRMRRVLRGCAFSVRTSRSRMRRSHTNPPLQICIINTGVRVSTPAQEEFSPLARLKRFLPRSCPNTM</sequence>
<dbReference type="Gene3D" id="1.10.630.10">
    <property type="entry name" value="Cytochrome P450"/>
    <property type="match status" value="1"/>
</dbReference>
<keyword evidence="4" id="KW-0560">Oxidoreductase</keyword>
<keyword evidence="3" id="KW-0479">Metal-binding</keyword>
<dbReference type="PANTHER" id="PTHR46206">
    <property type="entry name" value="CYTOCHROME P450"/>
    <property type="match status" value="1"/>
</dbReference>
<comment type="cofactor">
    <cofactor evidence="1">
        <name>heme</name>
        <dbReference type="ChEBI" id="CHEBI:30413"/>
    </cofactor>
</comment>
<dbReference type="GO" id="GO:0020037">
    <property type="term" value="F:heme binding"/>
    <property type="evidence" value="ECO:0007669"/>
    <property type="project" value="InterPro"/>
</dbReference>
<dbReference type="GO" id="GO:0004497">
    <property type="term" value="F:monooxygenase activity"/>
    <property type="evidence" value="ECO:0007669"/>
    <property type="project" value="InterPro"/>
</dbReference>
<dbReference type="InterPro" id="IPR001128">
    <property type="entry name" value="Cyt_P450"/>
</dbReference>
<comment type="caution">
    <text evidence="6">The sequence shown here is derived from an EMBL/GenBank/DDBJ whole genome shotgun (WGS) entry which is preliminary data.</text>
</comment>
<protein>
    <submittedName>
        <fullName evidence="6">Cytochrome P450</fullName>
    </submittedName>
</protein>
<reference evidence="6 7" key="1">
    <citation type="journal article" date="2012" name="BMC Genomics">
        <title>Tools to kill: Genome of one of the most destructive plant pathogenic fungi Macrophomina phaseolina.</title>
        <authorList>
            <person name="Islam M.S."/>
            <person name="Haque M.S."/>
            <person name="Islam M.M."/>
            <person name="Emdad E.M."/>
            <person name="Halim A."/>
            <person name="Hossen Q.M.M."/>
            <person name="Hossain M.Z."/>
            <person name="Ahmed B."/>
            <person name="Rahim S."/>
            <person name="Rahman M.S."/>
            <person name="Alam M.M."/>
            <person name="Hou S."/>
            <person name="Wan X."/>
            <person name="Saito J.A."/>
            <person name="Alam M."/>
        </authorList>
    </citation>
    <scope>NUCLEOTIDE SEQUENCE [LARGE SCALE GENOMIC DNA]</scope>
    <source>
        <strain evidence="6 7">MS6</strain>
    </source>
</reference>
<proteinExistence type="inferred from homology"/>